<feature type="domain" description="Myb-like" evidence="7">
    <location>
        <begin position="303"/>
        <end position="355"/>
    </location>
</feature>
<dbReference type="SMART" id="SM00384">
    <property type="entry name" value="AT_hook"/>
    <property type="match status" value="5"/>
</dbReference>
<feature type="domain" description="Myb-like" evidence="7">
    <location>
        <begin position="356"/>
        <end position="408"/>
    </location>
</feature>
<gene>
    <name evidence="9" type="ORF">LOTGIDRAFT_156241</name>
</gene>
<feature type="domain" description="Myb-like" evidence="7">
    <location>
        <begin position="472"/>
        <end position="516"/>
    </location>
</feature>
<feature type="region of interest" description="Disordered" evidence="6">
    <location>
        <begin position="1634"/>
        <end position="1683"/>
    </location>
</feature>
<feature type="region of interest" description="Disordered" evidence="6">
    <location>
        <begin position="16"/>
        <end position="36"/>
    </location>
</feature>
<keyword evidence="1" id="KW-0805">Transcription regulation</keyword>
<dbReference type="PANTHER" id="PTHR46621">
    <property type="entry name" value="SNRNA-ACTIVATING PROTEIN COMPLEX SUBUNIT 4"/>
    <property type="match status" value="1"/>
</dbReference>
<dbReference type="HOGENOM" id="CLU_240759_0_0_1"/>
<evidence type="ECO:0000313" key="10">
    <source>
        <dbReference type="Proteomes" id="UP000030746"/>
    </source>
</evidence>
<evidence type="ECO:0000256" key="6">
    <source>
        <dbReference type="SAM" id="MobiDB-lite"/>
    </source>
</evidence>
<feature type="domain" description="Myb-like" evidence="7">
    <location>
        <begin position="412"/>
        <end position="463"/>
    </location>
</feature>
<sequence>MAGDASVLKDEIEKIQDALGEADDDDAEYDSDEPTEDQLFLDLGLSSKDRTSTYRDVSSASTSGLTGTTFEESMITDEDSKSQVYSLTDSTVESNTTELPVDVETCLALNRAYQEIITEHLDQIKKSLQENREKQRLLELNLEEGMKAPKENKSKKAKDYTQPFFSDENGIGPPPNEDVKIKDFLQEKKQDVVISSAWTIVAERQLINSVCKDALRNIIQPLMNKREVLENKRQLPDCENKDKINQTIEELDKEIKKKSRTKNEKLLEEVDVEKIDWMRISTVDFGGKRDWFECQKMWETAIDPKINKSTWKKSEVKKLEELLEKYGTGHWEQIAEELGTKRSPFQAMQYYQTDINATLKHRTWRGEEDDMLKKAYEKNKDVQADKVRWQRISYLMEARSADQCRKRWISVDPGVKHSKWTPEEDVRLMLAVKLLGSKDWTSCSKYIPQRNASQCRERYCNYLDPSLKLGKPFSYQEDKRLLQLVKEFGAGCWSKMVPYMPGRTDHHLLTRYKKLQQWKSTVTWFHKQSDPVKRMLQGFPAKKGRGSEKPNVNWKSYYRDFGLLPDHYDQQEKDRLEHGEDSVVILPPLLQFPPRGPKFKTLVKFKDRLAVSKYIDKTLEGKDLTDAEKEQQKTDILLKLEMEDDASQSASVKKLIAMARQAPKEKQGARRDRCSARTKVYKELCSIVKGPNKKPGSIGRPKRFFPVQPQVEEEEERKVSVAILALINKALAVDGKEILKTASQKPKSFQREKDLAILREVVLKDGSYINSKQDFETEEDSATLVAPSTPQSGGRRTRKSIGSKKQYANEPTTSATPILLDDDISSSSTVPSTPKRRPEVTSTPTESPLSTSMTCTPSKAPPVPMSANSSKSKSSSTLATESSNTSAAESRMLSPATSTAPPTPSTSTSTLKPKSVPQDLPLLPPNLSNLRGFKSLLLARPCLVKRAGNCYAMIRGKHIKKPLDSFLRPRPQLYTQTKPLPTVAKPTQKQNQNVTKENQACSTSLNAPPTTNTNSKNEGLTFEKQTPKRNQTVINEKRASTSTSVNATPKSSTNSKNENPKSKANSVQSVQVIYVYPKSQLEEANIQVPEDKIVGKSSKDVETVHIQKNLTLEEEEGEKKTLLDKKNAAKKKKKAETLKLARKSKNKDDIVVTKVADDSVVCRFSTNSHQEPSSEEKMMNSIKESDDYKKLRARFQSIFTWPALLSSTYSRPITPQDTQDQQILEELKDNLSRRYGVYRDSASPKPADQTEMKRSRSRGRPRIHPKPGGSTCEVSINNPGSENSNPYDPFPLKRRRGRPPNQPKPVPVTMVALSNNPGKQNLNDSLDNSQEGDNSNESETPGKKKRGRPKGSKTCVKILEPENRRHSARQENMPQPEYKTSKKSLDTPDKAIDFHSYCFQGMKMLPMTTKFHPKNLKTEGEEEEIEEAENSSEGNSGTEFDSFSVREIVAETHDLDHKAVSEACGLDPEAVNTGSCDLDPKTSNTQANDSVNEEGDLEPIDIEIEFQPIKRKRGRPSKPKSDVKEDVEVRIPGKRGRPKKRKLDIVKIEFNNSVANDNSNGQNIDQSESSEQTNASEMNQSESSEQTNGINQSETSSQVFREVVSETNQSNSALDESNQSEPLVVKLKFKPLTTVTSEKETHQSEVEVKHEADDSSNVKETGQSNVVKNEAGVSSDIIEMDQSEMGDVDGVVIKQEVIMEAMEDN</sequence>
<dbReference type="InterPro" id="IPR017930">
    <property type="entry name" value="Myb_dom"/>
</dbReference>
<dbReference type="RefSeq" id="XP_009044503.1">
    <property type="nucleotide sequence ID" value="XM_009046255.1"/>
</dbReference>
<feature type="compositionally biased region" description="Basic and acidic residues" evidence="6">
    <location>
        <begin position="1637"/>
        <end position="1657"/>
    </location>
</feature>
<reference evidence="9 10" key="1">
    <citation type="journal article" date="2013" name="Nature">
        <title>Insights into bilaterian evolution from three spiralian genomes.</title>
        <authorList>
            <person name="Simakov O."/>
            <person name="Marletaz F."/>
            <person name="Cho S.J."/>
            <person name="Edsinger-Gonzales E."/>
            <person name="Havlak P."/>
            <person name="Hellsten U."/>
            <person name="Kuo D.H."/>
            <person name="Larsson T."/>
            <person name="Lv J."/>
            <person name="Arendt D."/>
            <person name="Savage R."/>
            <person name="Osoegawa K."/>
            <person name="de Jong P."/>
            <person name="Grimwood J."/>
            <person name="Chapman J.A."/>
            <person name="Shapiro H."/>
            <person name="Aerts A."/>
            <person name="Otillar R.P."/>
            <person name="Terry A.Y."/>
            <person name="Boore J.L."/>
            <person name="Grigoriev I.V."/>
            <person name="Lindberg D.R."/>
            <person name="Seaver E.C."/>
            <person name="Weisblat D.A."/>
            <person name="Putnam N.H."/>
            <person name="Rokhsar D.S."/>
        </authorList>
    </citation>
    <scope>NUCLEOTIDE SEQUENCE [LARGE SCALE GENOMIC DNA]</scope>
</reference>
<dbReference type="GO" id="GO:0000978">
    <property type="term" value="F:RNA polymerase II cis-regulatory region sequence-specific DNA binding"/>
    <property type="evidence" value="ECO:0007669"/>
    <property type="project" value="TreeGrafter"/>
</dbReference>
<dbReference type="GeneID" id="20236965"/>
<feature type="compositionally biased region" description="Basic and acidic residues" evidence="6">
    <location>
        <begin position="1359"/>
        <end position="1369"/>
    </location>
</feature>
<dbReference type="SMART" id="SM00717">
    <property type="entry name" value="SANT"/>
    <property type="match status" value="4"/>
</dbReference>
<feature type="domain" description="HTH myb-type" evidence="8">
    <location>
        <begin position="472"/>
        <end position="520"/>
    </location>
</feature>
<feature type="region of interest" description="Disordered" evidence="6">
    <location>
        <begin position="1234"/>
        <end position="1387"/>
    </location>
</feature>
<dbReference type="GO" id="GO:0019185">
    <property type="term" value="C:snRNA-activating protein complex"/>
    <property type="evidence" value="ECO:0007669"/>
    <property type="project" value="TreeGrafter"/>
</dbReference>
<feature type="region of interest" description="Disordered" evidence="6">
    <location>
        <begin position="979"/>
        <end position="1066"/>
    </location>
</feature>
<feature type="compositionally biased region" description="Basic and acidic residues" evidence="6">
    <location>
        <begin position="1519"/>
        <end position="1531"/>
    </location>
</feature>
<evidence type="ECO:0000256" key="5">
    <source>
        <dbReference type="SAM" id="Coils"/>
    </source>
</evidence>
<dbReference type="STRING" id="225164.V4ALB6"/>
<proteinExistence type="predicted"/>
<dbReference type="OrthoDB" id="2143914at2759"/>
<organism evidence="9 10">
    <name type="scientific">Lottia gigantea</name>
    <name type="common">Giant owl limpet</name>
    <dbReference type="NCBI Taxonomy" id="225164"/>
    <lineage>
        <taxon>Eukaryota</taxon>
        <taxon>Metazoa</taxon>
        <taxon>Spiralia</taxon>
        <taxon>Lophotrochozoa</taxon>
        <taxon>Mollusca</taxon>
        <taxon>Gastropoda</taxon>
        <taxon>Patellogastropoda</taxon>
        <taxon>Lottioidea</taxon>
        <taxon>Lottiidae</taxon>
        <taxon>Lottia</taxon>
    </lineage>
</organism>
<evidence type="ECO:0000256" key="3">
    <source>
        <dbReference type="ARBA" id="ARBA00023163"/>
    </source>
</evidence>
<evidence type="ECO:0000313" key="9">
    <source>
        <dbReference type="EMBL" id="ESP04994.1"/>
    </source>
</evidence>
<feature type="compositionally biased region" description="Polar residues" evidence="6">
    <location>
        <begin position="1481"/>
        <end position="1490"/>
    </location>
</feature>
<feature type="domain" description="HTH myb-type" evidence="8">
    <location>
        <begin position="303"/>
        <end position="359"/>
    </location>
</feature>
<dbReference type="InterPro" id="IPR009057">
    <property type="entry name" value="Homeodomain-like_sf"/>
</dbReference>
<dbReference type="PROSITE" id="PS50090">
    <property type="entry name" value="MYB_LIKE"/>
    <property type="match status" value="4"/>
</dbReference>
<keyword evidence="3" id="KW-0804">Transcription</keyword>
<evidence type="ECO:0008006" key="11">
    <source>
        <dbReference type="Google" id="ProtNLM"/>
    </source>
</evidence>
<dbReference type="SUPFAM" id="SSF46689">
    <property type="entry name" value="Homeodomain-like"/>
    <property type="match status" value="2"/>
</dbReference>
<dbReference type="Pfam" id="PF13921">
    <property type="entry name" value="Myb_DNA-bind_6"/>
    <property type="match status" value="1"/>
</dbReference>
<dbReference type="OMA" id="QWRYSAN"/>
<keyword evidence="10" id="KW-1185">Reference proteome</keyword>
<evidence type="ECO:0000256" key="4">
    <source>
        <dbReference type="ARBA" id="ARBA00023242"/>
    </source>
</evidence>
<feature type="compositionally biased region" description="Basic residues" evidence="6">
    <location>
        <begin position="1509"/>
        <end position="1518"/>
    </location>
</feature>
<name>V4ALB6_LOTGI</name>
<feature type="region of interest" description="Disordered" evidence="6">
    <location>
        <begin position="1416"/>
        <end position="1439"/>
    </location>
</feature>
<dbReference type="GO" id="GO:0042795">
    <property type="term" value="P:snRNA transcription by RNA polymerase II"/>
    <property type="evidence" value="ECO:0007669"/>
    <property type="project" value="TreeGrafter"/>
</dbReference>
<evidence type="ECO:0000256" key="2">
    <source>
        <dbReference type="ARBA" id="ARBA00023125"/>
    </source>
</evidence>
<dbReference type="PROSITE" id="PS51294">
    <property type="entry name" value="HTH_MYB"/>
    <property type="match status" value="3"/>
</dbReference>
<dbReference type="CDD" id="cd00167">
    <property type="entry name" value="SANT"/>
    <property type="match status" value="4"/>
</dbReference>
<dbReference type="Gene3D" id="1.10.10.60">
    <property type="entry name" value="Homeodomain-like"/>
    <property type="match status" value="4"/>
</dbReference>
<feature type="coiled-coil region" evidence="5">
    <location>
        <begin position="241"/>
        <end position="268"/>
    </location>
</feature>
<dbReference type="PANTHER" id="PTHR46621:SF1">
    <property type="entry name" value="SNRNA-ACTIVATING PROTEIN COMPLEX SUBUNIT 4"/>
    <property type="match status" value="1"/>
</dbReference>
<feature type="compositionally biased region" description="Acidic residues" evidence="6">
    <location>
        <begin position="1491"/>
        <end position="1504"/>
    </location>
</feature>
<keyword evidence="2" id="KW-0238">DNA-binding</keyword>
<feature type="region of interest" description="Disordered" evidence="6">
    <location>
        <begin position="774"/>
        <end position="925"/>
    </location>
</feature>
<protein>
    <recommendedName>
        <fullName evidence="11">snRNA-activating protein complex subunit 4</fullName>
    </recommendedName>
</protein>
<evidence type="ECO:0000259" key="8">
    <source>
        <dbReference type="PROSITE" id="PS51294"/>
    </source>
</evidence>
<dbReference type="InterPro" id="IPR017956">
    <property type="entry name" value="AT_hook_DNA-bd_motif"/>
</dbReference>
<dbReference type="Proteomes" id="UP000030746">
    <property type="component" value="Unassembled WGS sequence"/>
</dbReference>
<keyword evidence="5" id="KW-0175">Coiled coil</keyword>
<feature type="region of interest" description="Disordered" evidence="6">
    <location>
        <begin position="1469"/>
        <end position="1597"/>
    </location>
</feature>
<dbReference type="InterPro" id="IPR051575">
    <property type="entry name" value="Myb-like_DNA-bd"/>
</dbReference>
<feature type="compositionally biased region" description="Low complexity" evidence="6">
    <location>
        <begin position="840"/>
        <end position="852"/>
    </location>
</feature>
<feature type="compositionally biased region" description="Polar residues" evidence="6">
    <location>
        <begin position="979"/>
        <end position="1018"/>
    </location>
</feature>
<feature type="compositionally biased region" description="Polar residues" evidence="6">
    <location>
        <begin position="1028"/>
        <end position="1066"/>
    </location>
</feature>
<dbReference type="GO" id="GO:0001006">
    <property type="term" value="F:RNA polymerase III type 3 promoter sequence-specific DNA binding"/>
    <property type="evidence" value="ECO:0007669"/>
    <property type="project" value="TreeGrafter"/>
</dbReference>
<feature type="compositionally biased region" description="Basic residues" evidence="6">
    <location>
        <begin position="1255"/>
        <end position="1265"/>
    </location>
</feature>
<feature type="compositionally biased region" description="Polar residues" evidence="6">
    <location>
        <begin position="1550"/>
        <end position="1597"/>
    </location>
</feature>
<dbReference type="CTD" id="20236965"/>
<feature type="compositionally biased region" description="Low complexity" evidence="6">
    <location>
        <begin position="866"/>
        <end position="915"/>
    </location>
</feature>
<feature type="compositionally biased region" description="Acidic residues" evidence="6">
    <location>
        <begin position="1420"/>
        <end position="1430"/>
    </location>
</feature>
<dbReference type="InterPro" id="IPR001005">
    <property type="entry name" value="SANT/Myb"/>
</dbReference>
<dbReference type="GO" id="GO:0042796">
    <property type="term" value="P:snRNA transcription by RNA polymerase III"/>
    <property type="evidence" value="ECO:0007669"/>
    <property type="project" value="TreeGrafter"/>
</dbReference>
<dbReference type="Pfam" id="PF00249">
    <property type="entry name" value="Myb_DNA-binding"/>
    <property type="match status" value="2"/>
</dbReference>
<dbReference type="KEGG" id="lgi:LOTGIDRAFT_156241"/>
<evidence type="ECO:0000259" key="7">
    <source>
        <dbReference type="PROSITE" id="PS50090"/>
    </source>
</evidence>
<accession>V4ALB6</accession>
<feature type="compositionally biased region" description="Acidic residues" evidence="6">
    <location>
        <begin position="20"/>
        <end position="36"/>
    </location>
</feature>
<feature type="compositionally biased region" description="Polar residues" evidence="6">
    <location>
        <begin position="1658"/>
        <end position="1667"/>
    </location>
</feature>
<feature type="compositionally biased region" description="Polar residues" evidence="6">
    <location>
        <begin position="1272"/>
        <end position="1286"/>
    </location>
</feature>
<keyword evidence="4" id="KW-0539">Nucleus</keyword>
<dbReference type="EMBL" id="KB199651">
    <property type="protein sequence ID" value="ESP04994.1"/>
    <property type="molecule type" value="Genomic_DNA"/>
</dbReference>
<feature type="compositionally biased region" description="Polar residues" evidence="6">
    <location>
        <begin position="1312"/>
        <end position="1339"/>
    </location>
</feature>
<evidence type="ECO:0000256" key="1">
    <source>
        <dbReference type="ARBA" id="ARBA00023015"/>
    </source>
</evidence>
<feature type="domain" description="HTH myb-type" evidence="8">
    <location>
        <begin position="412"/>
        <end position="467"/>
    </location>
</feature>
<feature type="compositionally biased region" description="Basic residues" evidence="6">
    <location>
        <begin position="1532"/>
        <end position="1542"/>
    </location>
</feature>